<dbReference type="EMBL" id="SRKY01000006">
    <property type="protein sequence ID" value="THH34408.1"/>
    <property type="molecule type" value="Genomic_DNA"/>
</dbReference>
<gene>
    <name evidence="1" type="ORF">E4Z66_18400</name>
</gene>
<evidence type="ECO:0000313" key="1">
    <source>
        <dbReference type="EMBL" id="THH34408.1"/>
    </source>
</evidence>
<dbReference type="OrthoDB" id="9151155at2"/>
<proteinExistence type="predicted"/>
<dbReference type="AlphaFoldDB" id="A0A4S4N8N1"/>
<dbReference type="Proteomes" id="UP000306602">
    <property type="component" value="Unassembled WGS sequence"/>
</dbReference>
<sequence length="266" mass="29891">MKGTITSDIRRIRAEAEMLAGRPQDLEQRASVYLRLYRESGGRHVFPLLAAHGALWGAGHFQRGLAIGRAVAKAHRDGAERLARLADFATAFKEINRQVCVETYAAYHITGRLGPDAARQAGLDPALIDALTACHDARRRGAALSPAGTEALFTAFFRWEQDNVVHPSILAAEAALDWPLMRTVAMRPPVWFSYMRAPLLFRQFASKSERIDKGLRAFQLAQKRGWSRVEADIARYGRMPTTYVAEPERHYQTLLDRLDLRPLRSV</sequence>
<keyword evidence="2" id="KW-1185">Reference proteome</keyword>
<reference evidence="1 2" key="1">
    <citation type="submission" date="2019-04" db="EMBL/GenBank/DDBJ databases">
        <title>Shimia ponticola sp. nov., isolated from seawater.</title>
        <authorList>
            <person name="Kim Y.-O."/>
            <person name="Yoon J.-H."/>
        </authorList>
    </citation>
    <scope>NUCLEOTIDE SEQUENCE [LARGE SCALE GENOMIC DNA]</scope>
    <source>
        <strain evidence="1 2">MYP11</strain>
    </source>
</reference>
<protein>
    <submittedName>
        <fullName evidence="1">Uncharacterized protein</fullName>
    </submittedName>
</protein>
<name>A0A4S4N8N1_9RHOB</name>
<evidence type="ECO:0000313" key="2">
    <source>
        <dbReference type="Proteomes" id="UP000306602"/>
    </source>
</evidence>
<organism evidence="1 2">
    <name type="scientific">Aliishimia ponticola</name>
    <dbReference type="NCBI Taxonomy" id="2499833"/>
    <lineage>
        <taxon>Bacteria</taxon>
        <taxon>Pseudomonadati</taxon>
        <taxon>Pseudomonadota</taxon>
        <taxon>Alphaproteobacteria</taxon>
        <taxon>Rhodobacterales</taxon>
        <taxon>Paracoccaceae</taxon>
        <taxon>Aliishimia</taxon>
    </lineage>
</organism>
<dbReference type="RefSeq" id="WP_136464548.1">
    <property type="nucleotide sequence ID" value="NZ_SRKY01000006.1"/>
</dbReference>
<accession>A0A4S4N8N1</accession>
<comment type="caution">
    <text evidence="1">The sequence shown here is derived from an EMBL/GenBank/DDBJ whole genome shotgun (WGS) entry which is preliminary data.</text>
</comment>